<proteinExistence type="predicted"/>
<comment type="caution">
    <text evidence="1">The sequence shown here is derived from an EMBL/GenBank/DDBJ whole genome shotgun (WGS) entry which is preliminary data.</text>
</comment>
<gene>
    <name evidence="1" type="ORF">JMJ56_33040</name>
</gene>
<name>A0ABS1UFL3_9PROT</name>
<keyword evidence="2" id="KW-1185">Reference proteome</keyword>
<reference evidence="1 2" key="1">
    <citation type="submission" date="2021-01" db="EMBL/GenBank/DDBJ databases">
        <title>Belnapia mucosa sp. nov. and Belnapia arida sp. nov., isolated from the Tabernas Desert (Almeria, Spain).</title>
        <authorList>
            <person name="Molina-Menor E."/>
            <person name="Vidal-Verdu A."/>
            <person name="Calonge A."/>
            <person name="Satari L."/>
            <person name="Pereto J."/>
            <person name="Porcar M."/>
        </authorList>
    </citation>
    <scope>NUCLEOTIDE SEQUENCE [LARGE SCALE GENOMIC DNA]</scope>
    <source>
        <strain evidence="1 2">T18</strain>
    </source>
</reference>
<dbReference type="InterPro" id="IPR014262">
    <property type="entry name" value="HAF_rpt"/>
</dbReference>
<dbReference type="RefSeq" id="WP_202836106.1">
    <property type="nucleotide sequence ID" value="NZ_JAETWB010000133.1"/>
</dbReference>
<evidence type="ECO:0000313" key="2">
    <source>
        <dbReference type="Proteomes" id="UP000660885"/>
    </source>
</evidence>
<dbReference type="Proteomes" id="UP000660885">
    <property type="component" value="Unassembled WGS sequence"/>
</dbReference>
<protein>
    <submittedName>
        <fullName evidence="1">Uncharacterized protein</fullName>
    </submittedName>
</protein>
<dbReference type="NCBIfam" id="TIGR02913">
    <property type="entry name" value="HAF_rpt"/>
    <property type="match status" value="1"/>
</dbReference>
<accession>A0ABS1UFL3</accession>
<evidence type="ECO:0000313" key="1">
    <source>
        <dbReference type="EMBL" id="MBL6082779.1"/>
    </source>
</evidence>
<dbReference type="EMBL" id="JAETWB010000133">
    <property type="protein sequence ID" value="MBL6082779.1"/>
    <property type="molecule type" value="Genomic_DNA"/>
</dbReference>
<sequence>MAIDPSAYTFTRITLPGIDSVPRVYDINNRGDIVGETKALDGFLLRNGEVTILDVPGSTRTLAYGVNDRGDVVGTYLDQESSPHGFLYSHGDYTSLDVPGSDYTQLTGINNRGQIVGSASGDETVAGGYVYENGAFNKITVPGNPDAFLIPDGINNQGVIVGSTSNEAFVLDSGELTLVDNPLSNISSTSGT</sequence>
<organism evidence="1 2">
    <name type="scientific">Belnapia arida</name>
    <dbReference type="NCBI Taxonomy" id="2804533"/>
    <lineage>
        <taxon>Bacteria</taxon>
        <taxon>Pseudomonadati</taxon>
        <taxon>Pseudomonadota</taxon>
        <taxon>Alphaproteobacteria</taxon>
        <taxon>Acetobacterales</taxon>
        <taxon>Roseomonadaceae</taxon>
        <taxon>Belnapia</taxon>
    </lineage>
</organism>